<protein>
    <submittedName>
        <fullName evidence="10">Response regulator</fullName>
    </submittedName>
</protein>
<dbReference type="Gene3D" id="6.10.250.690">
    <property type="match status" value="1"/>
</dbReference>
<keyword evidence="4 7" id="KW-0238">DNA-binding</keyword>
<dbReference type="Proteomes" id="UP000433577">
    <property type="component" value="Chromosome 3"/>
</dbReference>
<dbReference type="PROSITE" id="PS51755">
    <property type="entry name" value="OMPR_PHOB"/>
    <property type="match status" value="1"/>
</dbReference>
<evidence type="ECO:0000256" key="4">
    <source>
        <dbReference type="ARBA" id="ARBA00023125"/>
    </source>
</evidence>
<dbReference type="Gene3D" id="1.10.10.10">
    <property type="entry name" value="Winged helix-like DNA-binding domain superfamily/Winged helix DNA-binding domain"/>
    <property type="match status" value="1"/>
</dbReference>
<dbReference type="InterPro" id="IPR001789">
    <property type="entry name" value="Sig_transdc_resp-reg_receiver"/>
</dbReference>
<evidence type="ECO:0000256" key="2">
    <source>
        <dbReference type="ARBA" id="ARBA00023012"/>
    </source>
</evidence>
<accession>A0A7Z2GPJ6</accession>
<dbReference type="GO" id="GO:0000976">
    <property type="term" value="F:transcription cis-regulatory region binding"/>
    <property type="evidence" value="ECO:0007669"/>
    <property type="project" value="TreeGrafter"/>
</dbReference>
<evidence type="ECO:0000313" key="11">
    <source>
        <dbReference type="Proteomes" id="UP000433577"/>
    </source>
</evidence>
<dbReference type="InterPro" id="IPR001867">
    <property type="entry name" value="OmpR/PhoB-type_DNA-bd"/>
</dbReference>
<feature type="modified residue" description="4-aspartylphosphate" evidence="6">
    <location>
        <position position="51"/>
    </location>
</feature>
<dbReference type="SUPFAM" id="SSF52172">
    <property type="entry name" value="CheY-like"/>
    <property type="match status" value="1"/>
</dbReference>
<dbReference type="InterPro" id="IPR036388">
    <property type="entry name" value="WH-like_DNA-bd_sf"/>
</dbReference>
<evidence type="ECO:0000256" key="6">
    <source>
        <dbReference type="PROSITE-ProRule" id="PRU00169"/>
    </source>
</evidence>
<dbReference type="RefSeq" id="WP_158956037.1">
    <property type="nucleotide sequence ID" value="NZ_CP046915.1"/>
</dbReference>
<dbReference type="PANTHER" id="PTHR48111:SF22">
    <property type="entry name" value="REGULATOR OF RPOS"/>
    <property type="match status" value="1"/>
</dbReference>
<keyword evidence="5" id="KW-0804">Transcription</keyword>
<dbReference type="InterPro" id="IPR011006">
    <property type="entry name" value="CheY-like_superfamily"/>
</dbReference>
<dbReference type="CDD" id="cd00383">
    <property type="entry name" value="trans_reg_C"/>
    <property type="match status" value="1"/>
</dbReference>
<dbReference type="PANTHER" id="PTHR48111">
    <property type="entry name" value="REGULATOR OF RPOS"/>
    <property type="match status" value="1"/>
</dbReference>
<reference evidence="10 11" key="1">
    <citation type="submission" date="2019-12" db="EMBL/GenBank/DDBJ databases">
        <title>Paraburkholderia acidiphila 7Q-K02 sp. nov and Paraburkholderia acidisoli DHF22 sp. nov., two strains isolated from forest soil.</title>
        <authorList>
            <person name="Gao Z."/>
            <person name="Qiu L."/>
        </authorList>
    </citation>
    <scope>NUCLEOTIDE SEQUENCE [LARGE SCALE GENOMIC DNA]</scope>
    <source>
        <strain evidence="10 11">DHF22</strain>
    </source>
</reference>
<dbReference type="EMBL" id="CP046915">
    <property type="protein sequence ID" value="QGZ65523.1"/>
    <property type="molecule type" value="Genomic_DNA"/>
</dbReference>
<keyword evidence="1 6" id="KW-0597">Phosphoprotein</keyword>
<dbReference type="KEGG" id="pacs:FAZ98_27650"/>
<evidence type="ECO:0000256" key="5">
    <source>
        <dbReference type="ARBA" id="ARBA00023163"/>
    </source>
</evidence>
<keyword evidence="3" id="KW-0805">Transcription regulation</keyword>
<evidence type="ECO:0000259" key="9">
    <source>
        <dbReference type="PROSITE" id="PS51755"/>
    </source>
</evidence>
<evidence type="ECO:0000256" key="3">
    <source>
        <dbReference type="ARBA" id="ARBA00023015"/>
    </source>
</evidence>
<dbReference type="Gene3D" id="3.40.50.2300">
    <property type="match status" value="1"/>
</dbReference>
<feature type="domain" description="OmpR/PhoB-type" evidence="9">
    <location>
        <begin position="126"/>
        <end position="223"/>
    </location>
</feature>
<dbReference type="InterPro" id="IPR039420">
    <property type="entry name" value="WalR-like"/>
</dbReference>
<dbReference type="Pfam" id="PF00486">
    <property type="entry name" value="Trans_reg_C"/>
    <property type="match status" value="1"/>
</dbReference>
<sequence length="233" mass="25991">MRMLAIEDDPDILGNIASYFGTRNFMVDCALDGMQGFSLATRNDYDVIVMDLALPRLDGYELSRRLRVESECDTPVIMVTARDTLDERLSGFEAGADDYLVKPFALAELGARVNALLQRSRKRSATRALQVADLTLDPNTREVVRAGRTLRLPPAPMTLLTMLMRESPAVVPRARLEEALWLDSPPDSDSLRTHIHQLRHVIDKPFAHALLRTVHGVGYRLLAPLNDAGDATR</sequence>
<name>A0A7Z2GPJ6_9BURK</name>
<gene>
    <name evidence="10" type="ORF">FAZ98_27650</name>
</gene>
<dbReference type="SMART" id="SM00862">
    <property type="entry name" value="Trans_reg_C"/>
    <property type="match status" value="1"/>
</dbReference>
<keyword evidence="2" id="KW-0902">Two-component regulatory system</keyword>
<dbReference type="InterPro" id="IPR016032">
    <property type="entry name" value="Sig_transdc_resp-reg_C-effctor"/>
</dbReference>
<dbReference type="GO" id="GO:0006355">
    <property type="term" value="P:regulation of DNA-templated transcription"/>
    <property type="evidence" value="ECO:0007669"/>
    <property type="project" value="InterPro"/>
</dbReference>
<dbReference type="FunFam" id="1.10.10.10:FF:000058">
    <property type="entry name" value="DNA-binding response OmpR family regulator"/>
    <property type="match status" value="1"/>
</dbReference>
<dbReference type="GO" id="GO:0000156">
    <property type="term" value="F:phosphorelay response regulator activity"/>
    <property type="evidence" value="ECO:0007669"/>
    <property type="project" value="TreeGrafter"/>
</dbReference>
<evidence type="ECO:0000313" key="10">
    <source>
        <dbReference type="EMBL" id="QGZ65523.1"/>
    </source>
</evidence>
<evidence type="ECO:0000256" key="1">
    <source>
        <dbReference type="ARBA" id="ARBA00022553"/>
    </source>
</evidence>
<evidence type="ECO:0000259" key="8">
    <source>
        <dbReference type="PROSITE" id="PS50110"/>
    </source>
</evidence>
<dbReference type="GO" id="GO:0005829">
    <property type="term" value="C:cytosol"/>
    <property type="evidence" value="ECO:0007669"/>
    <property type="project" value="TreeGrafter"/>
</dbReference>
<dbReference type="SUPFAM" id="SSF46894">
    <property type="entry name" value="C-terminal effector domain of the bipartite response regulators"/>
    <property type="match status" value="1"/>
</dbReference>
<evidence type="ECO:0000256" key="7">
    <source>
        <dbReference type="PROSITE-ProRule" id="PRU01091"/>
    </source>
</evidence>
<proteinExistence type="predicted"/>
<dbReference type="OrthoDB" id="9802426at2"/>
<dbReference type="PROSITE" id="PS50110">
    <property type="entry name" value="RESPONSE_REGULATORY"/>
    <property type="match status" value="1"/>
</dbReference>
<keyword evidence="11" id="KW-1185">Reference proteome</keyword>
<dbReference type="AlphaFoldDB" id="A0A7Z2GPJ6"/>
<dbReference type="SMART" id="SM00448">
    <property type="entry name" value="REC"/>
    <property type="match status" value="1"/>
</dbReference>
<feature type="DNA-binding region" description="OmpR/PhoB-type" evidence="7">
    <location>
        <begin position="126"/>
        <end position="223"/>
    </location>
</feature>
<dbReference type="GO" id="GO:0032993">
    <property type="term" value="C:protein-DNA complex"/>
    <property type="evidence" value="ECO:0007669"/>
    <property type="project" value="TreeGrafter"/>
</dbReference>
<organism evidence="10 11">
    <name type="scientific">Paraburkholderia acidisoli</name>
    <dbReference type="NCBI Taxonomy" id="2571748"/>
    <lineage>
        <taxon>Bacteria</taxon>
        <taxon>Pseudomonadati</taxon>
        <taxon>Pseudomonadota</taxon>
        <taxon>Betaproteobacteria</taxon>
        <taxon>Burkholderiales</taxon>
        <taxon>Burkholderiaceae</taxon>
        <taxon>Paraburkholderia</taxon>
    </lineage>
</organism>
<dbReference type="Pfam" id="PF00072">
    <property type="entry name" value="Response_reg"/>
    <property type="match status" value="1"/>
</dbReference>
<feature type="domain" description="Response regulatory" evidence="8">
    <location>
        <begin position="2"/>
        <end position="117"/>
    </location>
</feature>